<dbReference type="CDD" id="cd01392">
    <property type="entry name" value="HTH_LacI"/>
    <property type="match status" value="1"/>
</dbReference>
<dbReference type="InterPro" id="IPR010982">
    <property type="entry name" value="Lambda_DNA-bd_dom_sf"/>
</dbReference>
<proteinExistence type="predicted"/>
<dbReference type="PANTHER" id="PTHR30146">
    <property type="entry name" value="LACI-RELATED TRANSCRIPTIONAL REPRESSOR"/>
    <property type="match status" value="1"/>
</dbReference>
<evidence type="ECO:0000256" key="1">
    <source>
        <dbReference type="ARBA" id="ARBA00023015"/>
    </source>
</evidence>
<dbReference type="SUPFAM" id="SSF47413">
    <property type="entry name" value="lambda repressor-like DNA-binding domains"/>
    <property type="match status" value="1"/>
</dbReference>
<feature type="domain" description="HTH lacI-type" evidence="4">
    <location>
        <begin position="35"/>
        <end position="89"/>
    </location>
</feature>
<keyword evidence="6" id="KW-1185">Reference proteome</keyword>
<dbReference type="Pfam" id="PF00356">
    <property type="entry name" value="LacI"/>
    <property type="match status" value="1"/>
</dbReference>
<name>A0A5C1QNJ2_9SPIO</name>
<evidence type="ECO:0000313" key="5">
    <source>
        <dbReference type="EMBL" id="QEN08124.1"/>
    </source>
</evidence>
<dbReference type="PROSITE" id="PS50932">
    <property type="entry name" value="HTH_LACI_2"/>
    <property type="match status" value="1"/>
</dbReference>
<evidence type="ECO:0000313" key="6">
    <source>
        <dbReference type="Proteomes" id="UP000324209"/>
    </source>
</evidence>
<dbReference type="SMART" id="SM00354">
    <property type="entry name" value="HTH_LACI"/>
    <property type="match status" value="1"/>
</dbReference>
<dbReference type="Pfam" id="PF13377">
    <property type="entry name" value="Peripla_BP_3"/>
    <property type="match status" value="1"/>
</dbReference>
<dbReference type="Gene3D" id="1.10.260.40">
    <property type="entry name" value="lambda repressor-like DNA-binding domains"/>
    <property type="match status" value="1"/>
</dbReference>
<keyword evidence="2" id="KW-0238">DNA-binding</keyword>
<keyword evidence="3" id="KW-0804">Transcription</keyword>
<dbReference type="PRINTS" id="PR00036">
    <property type="entry name" value="HTHLACI"/>
</dbReference>
<evidence type="ECO:0000256" key="3">
    <source>
        <dbReference type="ARBA" id="ARBA00023163"/>
    </source>
</evidence>
<dbReference type="KEGG" id="ock:EXM22_09040"/>
<accession>A0A5C1QNJ2</accession>
<evidence type="ECO:0000256" key="2">
    <source>
        <dbReference type="ARBA" id="ARBA00023125"/>
    </source>
</evidence>
<dbReference type="GO" id="GO:0003700">
    <property type="term" value="F:DNA-binding transcription factor activity"/>
    <property type="evidence" value="ECO:0007669"/>
    <property type="project" value="TreeGrafter"/>
</dbReference>
<dbReference type="PANTHER" id="PTHR30146:SF154">
    <property type="entry name" value="TRANSCRIPTION REGULATOR, MEMBER OF GALR FAMILY"/>
    <property type="match status" value="1"/>
</dbReference>
<gene>
    <name evidence="5" type="ORF">EXM22_09040</name>
</gene>
<dbReference type="Proteomes" id="UP000324209">
    <property type="component" value="Chromosome"/>
</dbReference>
<dbReference type="InterPro" id="IPR028082">
    <property type="entry name" value="Peripla_BP_I"/>
</dbReference>
<protein>
    <submittedName>
        <fullName evidence="5">LacI family transcriptional regulator</fullName>
    </submittedName>
</protein>
<dbReference type="PROSITE" id="PS00356">
    <property type="entry name" value="HTH_LACI_1"/>
    <property type="match status" value="1"/>
</dbReference>
<dbReference type="AlphaFoldDB" id="A0A5C1QNJ2"/>
<dbReference type="GO" id="GO:0000976">
    <property type="term" value="F:transcription cis-regulatory region binding"/>
    <property type="evidence" value="ECO:0007669"/>
    <property type="project" value="TreeGrafter"/>
</dbReference>
<dbReference type="Gene3D" id="3.40.50.2300">
    <property type="match status" value="2"/>
</dbReference>
<dbReference type="EMBL" id="CP036150">
    <property type="protein sequence ID" value="QEN08124.1"/>
    <property type="molecule type" value="Genomic_DNA"/>
</dbReference>
<dbReference type="InterPro" id="IPR046335">
    <property type="entry name" value="LacI/GalR-like_sensor"/>
</dbReference>
<sequence>MIKLPLFRNRLQNIFDCFGKSIIMDEAFSKGKILVNINDIARLAGVSKATISRVLSRSPHVNESTRKRIQKIIDDNGFEPSHLARNLSRRKSQTIGIVIEDIANPFFISISSEIEKILYEKKYNMMISSSQWNRDKELEIVQSMIRSSVDGFIIAPISPDSEAVALLKRTGRPFILMNTFSEDPDVNYVSTDDIEGGKLAARHMYSRLRKDEKIILVTGYEHQNLSRRMEGFFLYMESKGIERDQITHYRNINTYNDGLAIVPTILMRSKLKSNKASIFITSDDIAMALQEGLLQNGRTLPEDIRIIGYDNIEFSRRCRIPLTTVEQSQKDIGIIAAMELLELINNPLKEVKQYLLPPRLILRDSNP</sequence>
<dbReference type="InterPro" id="IPR000843">
    <property type="entry name" value="HTH_LacI"/>
</dbReference>
<dbReference type="CDD" id="cd06267">
    <property type="entry name" value="PBP1_LacI_sugar_binding-like"/>
    <property type="match status" value="1"/>
</dbReference>
<dbReference type="OrthoDB" id="9784962at2"/>
<dbReference type="SUPFAM" id="SSF53822">
    <property type="entry name" value="Periplasmic binding protein-like I"/>
    <property type="match status" value="1"/>
</dbReference>
<keyword evidence="1" id="KW-0805">Transcription regulation</keyword>
<reference evidence="5 6" key="1">
    <citation type="submission" date="2019-02" db="EMBL/GenBank/DDBJ databases">
        <title>Complete Genome Sequence and Methylome Analysis of free living Spirochaetas.</title>
        <authorList>
            <person name="Fomenkov A."/>
            <person name="Dubinina G."/>
            <person name="Leshcheva N."/>
            <person name="Mikheeva N."/>
            <person name="Grabovich M."/>
            <person name="Vincze T."/>
            <person name="Roberts R.J."/>
        </authorList>
    </citation>
    <scope>NUCLEOTIDE SEQUENCE [LARGE SCALE GENOMIC DNA]</scope>
    <source>
        <strain evidence="5 6">K2</strain>
    </source>
</reference>
<evidence type="ECO:0000259" key="4">
    <source>
        <dbReference type="PROSITE" id="PS50932"/>
    </source>
</evidence>
<organism evidence="5 6">
    <name type="scientific">Oceanispirochaeta crateris</name>
    <dbReference type="NCBI Taxonomy" id="2518645"/>
    <lineage>
        <taxon>Bacteria</taxon>
        <taxon>Pseudomonadati</taxon>
        <taxon>Spirochaetota</taxon>
        <taxon>Spirochaetia</taxon>
        <taxon>Spirochaetales</taxon>
        <taxon>Spirochaetaceae</taxon>
        <taxon>Oceanispirochaeta</taxon>
    </lineage>
</organism>